<keyword evidence="3" id="KW-1185">Reference proteome</keyword>
<protein>
    <recommendedName>
        <fullName evidence="4">Protein kinase domain-containing protein</fullName>
    </recommendedName>
</protein>
<feature type="compositionally biased region" description="Pro residues" evidence="1">
    <location>
        <begin position="9"/>
        <end position="33"/>
    </location>
</feature>
<dbReference type="Proteomes" id="UP000270924">
    <property type="component" value="Unassembled WGS sequence"/>
</dbReference>
<gene>
    <name evidence="2" type="ORF">WBA_LOCUS3741</name>
</gene>
<name>A0A3P7FM49_WUCBA</name>
<evidence type="ECO:0000313" key="3">
    <source>
        <dbReference type="Proteomes" id="UP000270924"/>
    </source>
</evidence>
<proteinExistence type="predicted"/>
<accession>A0A3P7FM49</accession>
<dbReference type="EMBL" id="UYWW01001348">
    <property type="protein sequence ID" value="VDM10355.1"/>
    <property type="molecule type" value="Genomic_DNA"/>
</dbReference>
<reference evidence="2 3" key="1">
    <citation type="submission" date="2018-11" db="EMBL/GenBank/DDBJ databases">
        <authorList>
            <consortium name="Pathogen Informatics"/>
        </authorList>
    </citation>
    <scope>NUCLEOTIDE SEQUENCE [LARGE SCALE GENOMIC DNA]</scope>
</reference>
<feature type="region of interest" description="Disordered" evidence="1">
    <location>
        <begin position="1"/>
        <end position="36"/>
    </location>
</feature>
<evidence type="ECO:0008006" key="4">
    <source>
        <dbReference type="Google" id="ProtNLM"/>
    </source>
</evidence>
<evidence type="ECO:0000313" key="2">
    <source>
        <dbReference type="EMBL" id="VDM10355.1"/>
    </source>
</evidence>
<dbReference type="InParanoid" id="A0A3P7FM49"/>
<sequence length="85" mass="9187">MSIGETSIPPEPGPPPPVPLPPPPPPPPPPPLHQPSLMTIACSIEKDRLPKLKKLVKTDLHTYQLYKIIGEGGYGIVYESETEDG</sequence>
<dbReference type="AlphaFoldDB" id="A0A3P7FM49"/>
<evidence type="ECO:0000256" key="1">
    <source>
        <dbReference type="SAM" id="MobiDB-lite"/>
    </source>
</evidence>
<organism evidence="2 3">
    <name type="scientific">Wuchereria bancrofti</name>
    <dbReference type="NCBI Taxonomy" id="6293"/>
    <lineage>
        <taxon>Eukaryota</taxon>
        <taxon>Metazoa</taxon>
        <taxon>Ecdysozoa</taxon>
        <taxon>Nematoda</taxon>
        <taxon>Chromadorea</taxon>
        <taxon>Rhabditida</taxon>
        <taxon>Spirurina</taxon>
        <taxon>Spiruromorpha</taxon>
        <taxon>Filarioidea</taxon>
        <taxon>Onchocercidae</taxon>
        <taxon>Wuchereria</taxon>
    </lineage>
</organism>